<keyword evidence="7" id="KW-0862">Zinc</keyword>
<dbReference type="GO" id="GO:0008270">
    <property type="term" value="F:zinc ion binding"/>
    <property type="evidence" value="ECO:0007669"/>
    <property type="project" value="UniProtKB-KW"/>
</dbReference>
<dbReference type="SUPFAM" id="SSF48452">
    <property type="entry name" value="TPR-like"/>
    <property type="match status" value="1"/>
</dbReference>
<comment type="catalytic activity">
    <reaction evidence="8">
        <text>L-lysyl(4)-[histone H3] + 3 S-adenosyl-L-methionine = N(6),N(6),N(6)-trimethyl-L-lysyl(4)-[histone H3] + 3 S-adenosyl-L-homocysteine + 3 H(+)</text>
        <dbReference type="Rhea" id="RHEA:60260"/>
        <dbReference type="Rhea" id="RHEA-COMP:15537"/>
        <dbReference type="Rhea" id="RHEA-COMP:15547"/>
        <dbReference type="ChEBI" id="CHEBI:15378"/>
        <dbReference type="ChEBI" id="CHEBI:29969"/>
        <dbReference type="ChEBI" id="CHEBI:57856"/>
        <dbReference type="ChEBI" id="CHEBI:59789"/>
        <dbReference type="ChEBI" id="CHEBI:61961"/>
        <dbReference type="EC" id="2.1.1.354"/>
    </reaction>
</comment>
<evidence type="ECO:0000259" key="10">
    <source>
        <dbReference type="PROSITE" id="PS50280"/>
    </source>
</evidence>
<feature type="domain" description="MYND-type" evidence="11">
    <location>
        <begin position="49"/>
        <end position="87"/>
    </location>
</feature>
<dbReference type="Gene3D" id="1.25.40.970">
    <property type="match status" value="1"/>
</dbReference>
<dbReference type="FunFam" id="2.170.270.10:FF:000013">
    <property type="entry name" value="Histone-lysine N-methyltransferase SMYD1 isoform 1"/>
    <property type="match status" value="1"/>
</dbReference>
<dbReference type="InterPro" id="IPR011990">
    <property type="entry name" value="TPR-like_helical_dom_sf"/>
</dbReference>
<keyword evidence="2" id="KW-0489">Methyltransferase</keyword>
<dbReference type="InterPro" id="IPR046341">
    <property type="entry name" value="SET_dom_sf"/>
</dbReference>
<evidence type="ECO:0000256" key="5">
    <source>
        <dbReference type="ARBA" id="ARBA00022723"/>
    </source>
</evidence>
<dbReference type="Gene3D" id="6.10.140.2220">
    <property type="match status" value="1"/>
</dbReference>
<evidence type="ECO:0000256" key="2">
    <source>
        <dbReference type="ARBA" id="ARBA00022603"/>
    </source>
</evidence>
<dbReference type="Gene3D" id="1.25.40.10">
    <property type="entry name" value="Tetratricopeptide repeat domain"/>
    <property type="match status" value="1"/>
</dbReference>
<evidence type="ECO:0000256" key="7">
    <source>
        <dbReference type="ARBA" id="ARBA00022833"/>
    </source>
</evidence>
<evidence type="ECO:0000256" key="4">
    <source>
        <dbReference type="ARBA" id="ARBA00022691"/>
    </source>
</evidence>
<evidence type="ECO:0000313" key="13">
    <source>
        <dbReference type="Proteomes" id="UP000694700"/>
    </source>
</evidence>
<feature type="domain" description="SET" evidence="10">
    <location>
        <begin position="4"/>
        <end position="278"/>
    </location>
</feature>
<dbReference type="FunFam" id="6.10.140.2220:FF:000017">
    <property type="entry name" value="Histone-lysine N-methyltransferase SMYD3"/>
    <property type="match status" value="1"/>
</dbReference>
<evidence type="ECO:0000256" key="3">
    <source>
        <dbReference type="ARBA" id="ARBA00022679"/>
    </source>
</evidence>
<dbReference type="InterPro" id="IPR002893">
    <property type="entry name" value="Znf_MYND"/>
</dbReference>
<accession>A0A8C1XIQ6</accession>
<dbReference type="GO" id="GO:0005634">
    <property type="term" value="C:nucleus"/>
    <property type="evidence" value="ECO:0007669"/>
    <property type="project" value="TreeGrafter"/>
</dbReference>
<organism evidence="12 13">
    <name type="scientific">Cyprinus carpio</name>
    <name type="common">Common carp</name>
    <dbReference type="NCBI Taxonomy" id="7962"/>
    <lineage>
        <taxon>Eukaryota</taxon>
        <taxon>Metazoa</taxon>
        <taxon>Chordata</taxon>
        <taxon>Craniata</taxon>
        <taxon>Vertebrata</taxon>
        <taxon>Euteleostomi</taxon>
        <taxon>Actinopterygii</taxon>
        <taxon>Neopterygii</taxon>
        <taxon>Teleostei</taxon>
        <taxon>Ostariophysi</taxon>
        <taxon>Cypriniformes</taxon>
        <taxon>Cyprinidae</taxon>
        <taxon>Cyprininae</taxon>
        <taxon>Cyprinus</taxon>
    </lineage>
</organism>
<dbReference type="Pfam" id="PF01753">
    <property type="entry name" value="zf-MYND"/>
    <property type="match status" value="1"/>
</dbReference>
<name>A0A8C1XIQ6_CYPCA</name>
<dbReference type="PROSITE" id="PS01360">
    <property type="entry name" value="ZF_MYND_1"/>
    <property type="match status" value="1"/>
</dbReference>
<evidence type="ECO:0000256" key="1">
    <source>
        <dbReference type="ARBA" id="ARBA00012182"/>
    </source>
</evidence>
<keyword evidence="3" id="KW-0808">Transferase</keyword>
<dbReference type="SMART" id="SM00317">
    <property type="entry name" value="SET"/>
    <property type="match status" value="1"/>
</dbReference>
<dbReference type="PROSITE" id="PS50865">
    <property type="entry name" value="ZF_MYND_2"/>
    <property type="match status" value="1"/>
</dbReference>
<dbReference type="EC" id="2.1.1.354" evidence="1"/>
<evidence type="ECO:0000256" key="9">
    <source>
        <dbReference type="PROSITE-ProRule" id="PRU00134"/>
    </source>
</evidence>
<dbReference type="Pfam" id="PF13424">
    <property type="entry name" value="TPR_12"/>
    <property type="match status" value="1"/>
</dbReference>
<reference evidence="12" key="1">
    <citation type="submission" date="2025-08" db="UniProtKB">
        <authorList>
            <consortium name="Ensembl"/>
        </authorList>
    </citation>
    <scope>IDENTIFICATION</scope>
</reference>
<dbReference type="PANTHER" id="PTHR12197:SF288">
    <property type="entry name" value="HISTONE-LYSINE N-METHYLTRANSFERASE SMYD3"/>
    <property type="match status" value="1"/>
</dbReference>
<proteinExistence type="predicted"/>
<dbReference type="Ensembl" id="ENSCCRT00015085408.1">
    <property type="protein sequence ID" value="ENSCCRP00015082709.1"/>
    <property type="gene ID" value="ENSCCRG00015033401.1"/>
</dbReference>
<sequence>MMAMNIERFVSEGKGNGLRALREIKAGEVIHSCEPYAFCIAKDFLKTACHSCLKRDESLSRCSQCKTARYCSVQCQKQAWPDHKRECKCLKRLQPRIPTDSVRLLTRIIFKLVCDIRTPAESGPLRTRSKSASPLKLPQGLMLLHPFCFQLGQSESDQEDLYSIAEHQSHLADMSEEKKEGLGHLCTTLQLYLGEENHDLSQLPPGLDPVSLLARVTCNCFSISDGELQDVGVGLYPSMSLLNHDCQPNCVMIFEGKRLTLRAVRLIRPCEELTISYTDILATSKERRSHLQEQYHFLCQCTRCTTEDKDCDMLAGEKAAWTSLRDAIPHMEQLQSEQRWEELLKESQALLHRYADVVPDRNIYVLRLLDLAMDACISLGDYETALEYGHRALEPYKLYYSDPHPSRAVELLRVGKLQHYLSRLEEAQGTFTQAYDIMKVTHGTDHALTNEVRRKLSECQAELGQV</sequence>
<dbReference type="AlphaFoldDB" id="A0A8C1XIQ6"/>
<evidence type="ECO:0000259" key="11">
    <source>
        <dbReference type="PROSITE" id="PS50865"/>
    </source>
</evidence>
<dbReference type="SUPFAM" id="SSF82199">
    <property type="entry name" value="SET domain"/>
    <property type="match status" value="1"/>
</dbReference>
<dbReference type="GO" id="GO:0032259">
    <property type="term" value="P:methylation"/>
    <property type="evidence" value="ECO:0007669"/>
    <property type="project" value="UniProtKB-KW"/>
</dbReference>
<evidence type="ECO:0000313" key="12">
    <source>
        <dbReference type="Ensembl" id="ENSCCRP00015082709.1"/>
    </source>
</evidence>
<dbReference type="PROSITE" id="PS50280">
    <property type="entry name" value="SET"/>
    <property type="match status" value="1"/>
</dbReference>
<dbReference type="PANTHER" id="PTHR12197">
    <property type="entry name" value="HISTONE-LYSINE N-METHYLTRANSFERASE SMYD"/>
    <property type="match status" value="1"/>
</dbReference>
<dbReference type="InterPro" id="IPR050869">
    <property type="entry name" value="H3K4_H4K5_MeTrfase"/>
</dbReference>
<dbReference type="FunFam" id="1.25.40.970:FF:000003">
    <property type="entry name" value="Histone-lysine N-methyltransferase SMYD3"/>
    <property type="match status" value="1"/>
</dbReference>
<dbReference type="Proteomes" id="UP000694700">
    <property type="component" value="Unplaced"/>
</dbReference>
<protein>
    <recommendedName>
        <fullName evidence="1">[histone H3]-lysine(4) N-trimethyltransferase</fullName>
        <ecNumber evidence="1">2.1.1.354</ecNumber>
    </recommendedName>
</protein>
<keyword evidence="5" id="KW-0479">Metal-binding</keyword>
<dbReference type="Gene3D" id="2.170.270.10">
    <property type="entry name" value="SET domain"/>
    <property type="match status" value="1"/>
</dbReference>
<keyword evidence="6 9" id="KW-0863">Zinc-finger</keyword>
<keyword evidence="4" id="KW-0949">S-adenosyl-L-methionine</keyword>
<dbReference type="Pfam" id="PF00856">
    <property type="entry name" value="SET"/>
    <property type="match status" value="1"/>
</dbReference>
<evidence type="ECO:0000256" key="8">
    <source>
        <dbReference type="ARBA" id="ARBA00047571"/>
    </source>
</evidence>
<dbReference type="Gene3D" id="1.10.220.160">
    <property type="match status" value="1"/>
</dbReference>
<dbReference type="InterPro" id="IPR001214">
    <property type="entry name" value="SET_dom"/>
</dbReference>
<dbReference type="GO" id="GO:0140999">
    <property type="term" value="F:histone H3K4 trimethyltransferase activity"/>
    <property type="evidence" value="ECO:0007669"/>
    <property type="project" value="UniProtKB-EC"/>
</dbReference>
<evidence type="ECO:0000256" key="6">
    <source>
        <dbReference type="ARBA" id="ARBA00022771"/>
    </source>
</evidence>